<dbReference type="EMBL" id="GGEC01071104">
    <property type="protein sequence ID" value="MBX51588.1"/>
    <property type="molecule type" value="Transcribed_RNA"/>
</dbReference>
<sequence length="28" mass="3355">MNMEIESVHNVNQVQIRRKGRRELNGMD</sequence>
<organism evidence="2">
    <name type="scientific">Rhizophora mucronata</name>
    <name type="common">Asiatic mangrove</name>
    <dbReference type="NCBI Taxonomy" id="61149"/>
    <lineage>
        <taxon>Eukaryota</taxon>
        <taxon>Viridiplantae</taxon>
        <taxon>Streptophyta</taxon>
        <taxon>Embryophyta</taxon>
        <taxon>Tracheophyta</taxon>
        <taxon>Spermatophyta</taxon>
        <taxon>Magnoliopsida</taxon>
        <taxon>eudicotyledons</taxon>
        <taxon>Gunneridae</taxon>
        <taxon>Pentapetalae</taxon>
        <taxon>rosids</taxon>
        <taxon>fabids</taxon>
        <taxon>Malpighiales</taxon>
        <taxon>Rhizophoraceae</taxon>
        <taxon>Rhizophora</taxon>
    </lineage>
</organism>
<proteinExistence type="predicted"/>
<evidence type="ECO:0000313" key="2">
    <source>
        <dbReference type="EMBL" id="MBX51588.1"/>
    </source>
</evidence>
<feature type="region of interest" description="Disordered" evidence="1">
    <location>
        <begin position="1"/>
        <end position="28"/>
    </location>
</feature>
<accession>A0A2P2PA18</accession>
<evidence type="ECO:0000256" key="1">
    <source>
        <dbReference type="SAM" id="MobiDB-lite"/>
    </source>
</evidence>
<dbReference type="AlphaFoldDB" id="A0A2P2PA18"/>
<reference evidence="2" key="1">
    <citation type="submission" date="2018-02" db="EMBL/GenBank/DDBJ databases">
        <title>Rhizophora mucronata_Transcriptome.</title>
        <authorList>
            <person name="Meera S.P."/>
            <person name="Sreeshan A."/>
            <person name="Augustine A."/>
        </authorList>
    </citation>
    <scope>NUCLEOTIDE SEQUENCE</scope>
    <source>
        <tissue evidence="2">Leaf</tissue>
    </source>
</reference>
<name>A0A2P2PA18_RHIMU</name>
<protein>
    <submittedName>
        <fullName evidence="2">Uncharacterized protein</fullName>
    </submittedName>
</protein>